<dbReference type="GO" id="GO:0006559">
    <property type="term" value="P:L-phenylalanine catabolic process"/>
    <property type="evidence" value="ECO:0007669"/>
    <property type="project" value="TreeGrafter"/>
</dbReference>
<evidence type="ECO:0000259" key="1">
    <source>
        <dbReference type="PROSITE" id="PS50404"/>
    </source>
</evidence>
<accession>Q8Y352</accession>
<feature type="domain" description="GST N-terminal" evidence="1">
    <location>
        <begin position="1"/>
        <end position="78"/>
    </location>
</feature>
<name>Q8Y352_RALN1</name>
<dbReference type="GO" id="GO:0016034">
    <property type="term" value="F:maleylacetoacetate isomerase activity"/>
    <property type="evidence" value="ECO:0007669"/>
    <property type="project" value="TreeGrafter"/>
</dbReference>
<dbReference type="RefSeq" id="WP_011000096.1">
    <property type="nucleotide sequence ID" value="NC_003295.1"/>
</dbReference>
<dbReference type="Proteomes" id="UP000001436">
    <property type="component" value="Chromosome"/>
</dbReference>
<organism evidence="2 3">
    <name type="scientific">Ralstonia nicotianae (strain ATCC BAA-1114 / GMI1000)</name>
    <name type="common">Ralstonia solanacearum</name>
    <dbReference type="NCBI Taxonomy" id="267608"/>
    <lineage>
        <taxon>Bacteria</taxon>
        <taxon>Pseudomonadati</taxon>
        <taxon>Pseudomonadota</taxon>
        <taxon>Betaproteobacteria</taxon>
        <taxon>Burkholderiales</taxon>
        <taxon>Burkholderiaceae</taxon>
        <taxon>Ralstonia</taxon>
        <taxon>Ralstonia solanacearum species complex</taxon>
    </lineage>
</organism>
<dbReference type="InterPro" id="IPR004045">
    <property type="entry name" value="Glutathione_S-Trfase_N"/>
</dbReference>
<dbReference type="PROSITE" id="PS50404">
    <property type="entry name" value="GST_NTER"/>
    <property type="match status" value="1"/>
</dbReference>
<dbReference type="EMBL" id="AL646052">
    <property type="protein sequence ID" value="CAD13657.1"/>
    <property type="molecule type" value="Genomic_DNA"/>
</dbReference>
<keyword evidence="2" id="KW-0808">Transferase</keyword>
<dbReference type="GO" id="GO:0006749">
    <property type="term" value="P:glutathione metabolic process"/>
    <property type="evidence" value="ECO:0007669"/>
    <property type="project" value="TreeGrafter"/>
</dbReference>
<dbReference type="STRING" id="267608.RSc0129"/>
<dbReference type="Gene3D" id="3.40.30.10">
    <property type="entry name" value="Glutaredoxin"/>
    <property type="match status" value="1"/>
</dbReference>
<dbReference type="SUPFAM" id="SSF52833">
    <property type="entry name" value="Thioredoxin-like"/>
    <property type="match status" value="1"/>
</dbReference>
<protein>
    <submittedName>
        <fullName evidence="2">Probable glutathione s-transferase protein</fullName>
        <ecNumber evidence="2">2.5.1.18</ecNumber>
    </submittedName>
</protein>
<dbReference type="PANTHER" id="PTHR42673:SF21">
    <property type="entry name" value="GLUTATHIONE S-TRANSFERASE YFCF"/>
    <property type="match status" value="1"/>
</dbReference>
<dbReference type="InterPro" id="IPR036282">
    <property type="entry name" value="Glutathione-S-Trfase_C_sf"/>
</dbReference>
<dbReference type="EC" id="2.5.1.18" evidence="2"/>
<reference evidence="2 3" key="1">
    <citation type="journal article" date="2002" name="Nature">
        <title>Genome sequence of the plant pathogen Ralstonia solanacearum.</title>
        <authorList>
            <person name="Salanoubat M."/>
            <person name="Genin S."/>
            <person name="Artiguenave F."/>
            <person name="Gouzy J."/>
            <person name="Mangenot S."/>
            <person name="Arlat M."/>
            <person name="Billault A."/>
            <person name="Brottier P."/>
            <person name="Camus J.C."/>
            <person name="Cattolico L."/>
            <person name="Chandler M."/>
            <person name="Choisne N."/>
            <person name="Claudel-Renard C."/>
            <person name="Cunnac S."/>
            <person name="Demange N."/>
            <person name="Gaspin C."/>
            <person name="Lavie M."/>
            <person name="Moisan A."/>
            <person name="Robert C."/>
            <person name="Saurin W."/>
            <person name="Schiex T."/>
            <person name="Siguier P."/>
            <person name="Thebault P."/>
            <person name="Whalen M."/>
            <person name="Wincker P."/>
            <person name="Levy M."/>
            <person name="Weissenbach J."/>
            <person name="Boucher C.A."/>
        </authorList>
    </citation>
    <scope>NUCLEOTIDE SEQUENCE [LARGE SCALE GENOMIC DNA]</scope>
    <source>
        <strain evidence="3">ATCC BAA-1114 / GMI1000</strain>
    </source>
</reference>
<dbReference type="KEGG" id="rso:RSc0129"/>
<proteinExistence type="predicted"/>
<dbReference type="PATRIC" id="fig|267608.8.peg.132"/>
<dbReference type="CDD" id="cd03205">
    <property type="entry name" value="GST_C_6"/>
    <property type="match status" value="1"/>
</dbReference>
<dbReference type="Gene3D" id="1.20.1050.10">
    <property type="match status" value="1"/>
</dbReference>
<gene>
    <name evidence="2" type="primary">gstN</name>
    <name evidence="2" type="ordered locus">RSc0129</name>
</gene>
<dbReference type="EnsemblBacteria" id="CAD13657">
    <property type="protein sequence ID" value="CAD13657"/>
    <property type="gene ID" value="RSc0129"/>
</dbReference>
<dbReference type="Pfam" id="PF13417">
    <property type="entry name" value="GST_N_3"/>
    <property type="match status" value="1"/>
</dbReference>
<dbReference type="PANTHER" id="PTHR42673">
    <property type="entry name" value="MALEYLACETOACETATE ISOMERASE"/>
    <property type="match status" value="1"/>
</dbReference>
<dbReference type="HOGENOM" id="CLU_011226_12_0_4"/>
<keyword evidence="3" id="KW-1185">Reference proteome</keyword>
<dbReference type="AlphaFoldDB" id="Q8Y352"/>
<dbReference type="SUPFAM" id="SSF47616">
    <property type="entry name" value="GST C-terminal domain-like"/>
    <property type="match status" value="1"/>
</dbReference>
<dbReference type="eggNOG" id="COG0625">
    <property type="taxonomic scope" value="Bacteria"/>
</dbReference>
<dbReference type="InterPro" id="IPR036249">
    <property type="entry name" value="Thioredoxin-like_sf"/>
</dbReference>
<evidence type="ECO:0000313" key="3">
    <source>
        <dbReference type="Proteomes" id="UP000001436"/>
    </source>
</evidence>
<dbReference type="GO" id="GO:0004364">
    <property type="term" value="F:glutathione transferase activity"/>
    <property type="evidence" value="ECO:0007669"/>
    <property type="project" value="UniProtKB-EC"/>
</dbReference>
<dbReference type="CDD" id="cd00570">
    <property type="entry name" value="GST_N_family"/>
    <property type="match status" value="1"/>
</dbReference>
<evidence type="ECO:0000313" key="2">
    <source>
        <dbReference type="EMBL" id="CAD13657.1"/>
    </source>
</evidence>
<sequence length="202" mass="21857">MKLIGMLDSPYVRRAAISLKLLGLPFEHAPVSVFRHFDAFRAINPVVKAPTLVCDDGTVLMDSTLILDYAEALAGRSLMPAALPARRQALRVVGLALAACEKAVQIVYECNLRPAEKRHAPWVERVQGQLNAAVGALEAALGEAPVPVDQRALSQSDLTAAVAWGFIQLMVSDRVPAADYPRLAAFCVAAEQLDVFRETPIE</sequence>